<dbReference type="PANTHER" id="PTHR14453">
    <property type="entry name" value="PARP/ZINC FINGER CCCH TYPE DOMAIN CONTAINING PROTEIN"/>
    <property type="match status" value="1"/>
</dbReference>
<evidence type="ECO:0000256" key="6">
    <source>
        <dbReference type="ARBA" id="ARBA00024347"/>
    </source>
</evidence>
<evidence type="ECO:0000256" key="2">
    <source>
        <dbReference type="ARBA" id="ARBA00022676"/>
    </source>
</evidence>
<dbReference type="Pfam" id="PF00644">
    <property type="entry name" value="PARP"/>
    <property type="match status" value="1"/>
</dbReference>
<evidence type="ECO:0000259" key="10">
    <source>
        <dbReference type="PROSITE" id="PS50102"/>
    </source>
</evidence>
<dbReference type="PROSITE" id="PS50330">
    <property type="entry name" value="UIM"/>
    <property type="match status" value="1"/>
</dbReference>
<dbReference type="InterPro" id="IPR012677">
    <property type="entry name" value="Nucleotide-bd_a/b_plait_sf"/>
</dbReference>
<evidence type="ECO:0000256" key="4">
    <source>
        <dbReference type="ARBA" id="ARBA00023027"/>
    </source>
</evidence>
<evidence type="ECO:0000313" key="12">
    <source>
        <dbReference type="Ensembl" id="ENSLACP00000009804.1"/>
    </source>
</evidence>
<dbReference type="Ensembl" id="ENSLACT00000009880.1">
    <property type="protein sequence ID" value="ENSLACP00000009804.1"/>
    <property type="gene ID" value="ENSLACG00000008645.1"/>
</dbReference>
<accession>H3AJI3</accession>
<protein>
    <recommendedName>
        <fullName evidence="8">Poly [ADP-ribose] polymerase</fullName>
        <shortName evidence="8">PARP</shortName>
        <ecNumber evidence="8">2.4.2.-</ecNumber>
    </recommendedName>
</protein>
<dbReference type="GO" id="GO:0010629">
    <property type="term" value="P:negative regulation of gene expression"/>
    <property type="evidence" value="ECO:0007669"/>
    <property type="project" value="TreeGrafter"/>
</dbReference>
<keyword evidence="13" id="KW-1185">Reference proteome</keyword>
<dbReference type="PROSITE" id="PS51059">
    <property type="entry name" value="PARP_CATALYTIC"/>
    <property type="match status" value="1"/>
</dbReference>
<reference evidence="13" key="1">
    <citation type="submission" date="2011-08" db="EMBL/GenBank/DDBJ databases">
        <title>The draft genome of Latimeria chalumnae.</title>
        <authorList>
            <person name="Di Palma F."/>
            <person name="Alfoldi J."/>
            <person name="Johnson J."/>
            <person name="Berlin A."/>
            <person name="Gnerre S."/>
            <person name="Jaffe D."/>
            <person name="MacCallum I."/>
            <person name="Young S."/>
            <person name="Walker B.J."/>
            <person name="Lander E."/>
            <person name="Lindblad-Toh K."/>
        </authorList>
    </citation>
    <scope>NUCLEOTIDE SEQUENCE [LARGE SCALE GENOMIC DNA]</scope>
    <source>
        <strain evidence="13">Wild caught</strain>
    </source>
</reference>
<gene>
    <name evidence="12" type="primary">PARP10</name>
</gene>
<dbReference type="InterPro" id="IPR012317">
    <property type="entry name" value="Poly(ADP-ribose)pol_cat_dom"/>
</dbReference>
<dbReference type="InterPro" id="IPR052056">
    <property type="entry name" value="Mono-ARTD/PARP"/>
</dbReference>
<organism evidence="12 13">
    <name type="scientific">Latimeria chalumnae</name>
    <name type="common">Coelacanth</name>
    <dbReference type="NCBI Taxonomy" id="7897"/>
    <lineage>
        <taxon>Eukaryota</taxon>
        <taxon>Metazoa</taxon>
        <taxon>Chordata</taxon>
        <taxon>Craniata</taxon>
        <taxon>Vertebrata</taxon>
        <taxon>Euteleostomi</taxon>
        <taxon>Coelacanthiformes</taxon>
        <taxon>Coelacanthidae</taxon>
        <taxon>Latimeria</taxon>
    </lineage>
</organism>
<reference evidence="12" key="3">
    <citation type="submission" date="2025-09" db="UniProtKB">
        <authorList>
            <consortium name="Ensembl"/>
        </authorList>
    </citation>
    <scope>IDENTIFICATION</scope>
</reference>
<dbReference type="GO" id="GO:0003714">
    <property type="term" value="F:transcription corepressor activity"/>
    <property type="evidence" value="ECO:0007669"/>
    <property type="project" value="TreeGrafter"/>
</dbReference>
<keyword evidence="4 8" id="KW-0520">NAD</keyword>
<dbReference type="InterPro" id="IPR035979">
    <property type="entry name" value="RBD_domain_sf"/>
</dbReference>
<dbReference type="EMBL" id="AFYH01204999">
    <property type="status" value="NOT_ANNOTATED_CDS"/>
    <property type="molecule type" value="Genomic_DNA"/>
</dbReference>
<dbReference type="EMBL" id="AFYH01204998">
    <property type="status" value="NOT_ANNOTATED_CDS"/>
    <property type="molecule type" value="Genomic_DNA"/>
</dbReference>
<dbReference type="AlphaFoldDB" id="H3AJI3"/>
<dbReference type="FunCoup" id="H3AJI3">
    <property type="interactions" value="1011"/>
</dbReference>
<evidence type="ECO:0000259" key="11">
    <source>
        <dbReference type="PROSITE" id="PS51059"/>
    </source>
</evidence>
<proteinExistence type="inferred from homology"/>
<evidence type="ECO:0000256" key="7">
    <source>
        <dbReference type="PROSITE-ProRule" id="PRU00176"/>
    </source>
</evidence>
<evidence type="ECO:0000256" key="8">
    <source>
        <dbReference type="RuleBase" id="RU362114"/>
    </source>
</evidence>
<evidence type="ECO:0000313" key="13">
    <source>
        <dbReference type="Proteomes" id="UP000008672"/>
    </source>
</evidence>
<evidence type="ECO:0000256" key="1">
    <source>
        <dbReference type="ARBA" id="ARBA00004123"/>
    </source>
</evidence>
<sequence>VLMGEDECVVEVFGIHEEIEDELLMLYFENRRRSGGGSLRSFTRCGSGAVLVYESPAVAQAVLQKAEHVLQGHVLSVRRAPPKDPGKLVLRGLKPQMTSETLELYIENISGLECGQYTVHFSPGRDLALIQLLRPLSPEEFQRLVAKVARRHLDGASVMVQQISQTDTVVVENLSPTCSEDILSLYFENRRSGGGPVKEVTMLPGGRALVSFQDPEVVQRVLQRQHKLDGQDLVTEPYYDFLLPPESSAERSEGGDDDGGSGGGGGSSEIFSRGPPPPVQRAAGRASGGVPRLLLRAPGERAALLRCTFPSLRTWPGSLCVVTSGSTCRACLTRPKKPAPSPSPTAATREENEKKLQDFFLDSVIHESVITMEPGMLRYLQENCHELLAGIGQVSIFPLDGGDVTGFRISGDARACQATDEFLRCIMASVSSRTVTLDYPGVARFLRGDHARSLLKELEAKFKCVICTERLCWTPPLDSERLDFKSPEQPERSSRELRDFFLELIKNLIAVIDVDEDGEETLREVEGEDGEDGLLEDAAADTADPDLKYAEKLSLASLRATKNIEEDAELYLALQYSMETSNQRLTEEEELQKVLELSRKMIEEEQEDAVEAANSARLVIYAGFDSDLNAIADELERAIKSKVHEERLENECLWDLSEAYTGYMVRLERKHAVCIAVRRGVAIIRGFLDYPIHAICDINKLVTRILQDEKLKLMEAGISNTVCWYKSDALNVAGGTQESVNVDETSEEFREIVKDFYDTLEDQHNKIRIIKVQSPVLYTLEALQMDVSSSRLEAQCEQKPGEPFHRMVDVSEKTSLQDKLSLSLLTLTATLYGQGVYFAEKAVISVQDQYSPANAQGHKFVFVVKTLTGDYTKGTTKMKVPPLKENCDRPLRYDSLVDNPTDPSIFVIFNDTQAYPQYLITC</sequence>
<dbReference type="STRING" id="7897.ENSLACP00000009804"/>
<dbReference type="EMBL" id="AFYH01204996">
    <property type="status" value="NOT_ANNOTATED_CDS"/>
    <property type="molecule type" value="Genomic_DNA"/>
</dbReference>
<comment type="subcellular location">
    <subcellularLocation>
        <location evidence="1">Nucleus</location>
    </subcellularLocation>
</comment>
<dbReference type="GO" id="GO:0003723">
    <property type="term" value="F:RNA binding"/>
    <property type="evidence" value="ECO:0007669"/>
    <property type="project" value="UniProtKB-UniRule"/>
</dbReference>
<dbReference type="GO" id="GO:0003950">
    <property type="term" value="F:NAD+ poly-ADP-ribosyltransferase activity"/>
    <property type="evidence" value="ECO:0007669"/>
    <property type="project" value="UniProtKB-UniRule"/>
</dbReference>
<dbReference type="GO" id="GO:0005737">
    <property type="term" value="C:cytoplasm"/>
    <property type="evidence" value="ECO:0007669"/>
    <property type="project" value="TreeGrafter"/>
</dbReference>
<feature type="domain" description="RRM" evidence="10">
    <location>
        <begin position="167"/>
        <end position="233"/>
    </location>
</feature>
<dbReference type="EMBL" id="AFYH01204997">
    <property type="status" value="NOT_ANNOTATED_CDS"/>
    <property type="molecule type" value="Genomic_DNA"/>
</dbReference>
<dbReference type="GO" id="GO:1990404">
    <property type="term" value="F:NAD+-protein mono-ADP-ribosyltransferase activity"/>
    <property type="evidence" value="ECO:0007669"/>
    <property type="project" value="TreeGrafter"/>
</dbReference>
<dbReference type="EC" id="2.4.2.-" evidence="8"/>
<dbReference type="Gene3D" id="3.30.70.330">
    <property type="match status" value="2"/>
</dbReference>
<comment type="similarity">
    <text evidence="6">Belongs to the ARTD/PARP family.</text>
</comment>
<dbReference type="eggNOG" id="ENOG502R572">
    <property type="taxonomic scope" value="Eukaryota"/>
</dbReference>
<dbReference type="EMBL" id="AFYH01205001">
    <property type="status" value="NOT_ANNOTATED_CDS"/>
    <property type="molecule type" value="Genomic_DNA"/>
</dbReference>
<dbReference type="OMA" id="DHWLQGS"/>
<dbReference type="Gene3D" id="3.90.228.10">
    <property type="match status" value="1"/>
</dbReference>
<dbReference type="EMBL" id="AFYH01205000">
    <property type="status" value="NOT_ANNOTATED_CDS"/>
    <property type="molecule type" value="Genomic_DNA"/>
</dbReference>
<dbReference type="EMBL" id="AFYH01204995">
    <property type="status" value="NOT_ANNOTATED_CDS"/>
    <property type="molecule type" value="Genomic_DNA"/>
</dbReference>
<evidence type="ECO:0000256" key="9">
    <source>
        <dbReference type="SAM" id="MobiDB-lite"/>
    </source>
</evidence>
<dbReference type="HOGENOM" id="CLU_011681_0_0_1"/>
<dbReference type="PROSITE" id="PS50102">
    <property type="entry name" value="RRM"/>
    <property type="match status" value="1"/>
</dbReference>
<evidence type="ECO:0000256" key="3">
    <source>
        <dbReference type="ARBA" id="ARBA00022679"/>
    </source>
</evidence>
<feature type="region of interest" description="Disordered" evidence="9">
    <location>
        <begin position="244"/>
        <end position="287"/>
    </location>
</feature>
<dbReference type="InterPro" id="IPR034464">
    <property type="entry name" value="PAR10_RRM1_2"/>
</dbReference>
<dbReference type="SMART" id="SM00726">
    <property type="entry name" value="UIM"/>
    <property type="match status" value="2"/>
</dbReference>
<dbReference type="PANTHER" id="PTHR14453:SF94">
    <property type="entry name" value="PROTEIN MONO-ADP-RIBOSYLTRANSFERASE PARP10"/>
    <property type="match status" value="1"/>
</dbReference>
<dbReference type="EMBL" id="AFYH01204992">
    <property type="status" value="NOT_ANNOTATED_CDS"/>
    <property type="molecule type" value="Genomic_DNA"/>
</dbReference>
<dbReference type="GO" id="GO:0070212">
    <property type="term" value="P:protein poly-ADP-ribosylation"/>
    <property type="evidence" value="ECO:0007669"/>
    <property type="project" value="TreeGrafter"/>
</dbReference>
<dbReference type="SUPFAM" id="SSF54928">
    <property type="entry name" value="RNA-binding domain, RBD"/>
    <property type="match status" value="1"/>
</dbReference>
<dbReference type="EMBL" id="AFYH01204993">
    <property type="status" value="NOT_ANNOTATED_CDS"/>
    <property type="molecule type" value="Genomic_DNA"/>
</dbReference>
<feature type="domain" description="PARP catalytic" evidence="11">
    <location>
        <begin position="726"/>
        <end position="922"/>
    </location>
</feature>
<dbReference type="GeneTree" id="ENSGT00940000162035"/>
<dbReference type="Proteomes" id="UP000008672">
    <property type="component" value="Unassembled WGS sequence"/>
</dbReference>
<dbReference type="Pfam" id="PF23085">
    <property type="entry name" value="RRM_PARP14_3"/>
    <property type="match status" value="1"/>
</dbReference>
<keyword evidence="2 8" id="KW-0328">Glycosyltransferase</keyword>
<dbReference type="InParanoid" id="H3AJI3"/>
<dbReference type="SUPFAM" id="SSF56399">
    <property type="entry name" value="ADP-ribosylation"/>
    <property type="match status" value="1"/>
</dbReference>
<name>H3AJI3_LATCH</name>
<dbReference type="CDD" id="cd01439">
    <property type="entry name" value="TCCD_inducible_PARP_like"/>
    <property type="match status" value="1"/>
</dbReference>
<dbReference type="EMBL" id="AFYH01204994">
    <property type="status" value="NOT_ANNOTATED_CDS"/>
    <property type="molecule type" value="Genomic_DNA"/>
</dbReference>
<keyword evidence="5" id="KW-0539">Nucleus</keyword>
<dbReference type="Bgee" id="ENSLACG00000008645">
    <property type="expression patterns" value="Expressed in chordate pharynx and 6 other cell types or tissues"/>
</dbReference>
<keyword evidence="3 8" id="KW-0808">Transferase</keyword>
<reference evidence="12" key="2">
    <citation type="submission" date="2025-08" db="UniProtKB">
        <authorList>
            <consortium name="Ensembl"/>
        </authorList>
    </citation>
    <scope>IDENTIFICATION</scope>
</reference>
<dbReference type="InterPro" id="IPR000504">
    <property type="entry name" value="RRM_dom"/>
</dbReference>
<dbReference type="CDD" id="cd12547">
    <property type="entry name" value="RRM1_2_PAR10"/>
    <property type="match status" value="2"/>
</dbReference>
<dbReference type="GO" id="GO:0005634">
    <property type="term" value="C:nucleus"/>
    <property type="evidence" value="ECO:0007669"/>
    <property type="project" value="UniProtKB-SubCell"/>
</dbReference>
<keyword evidence="7" id="KW-0694">RNA-binding</keyword>
<evidence type="ECO:0000256" key="5">
    <source>
        <dbReference type="ARBA" id="ARBA00023242"/>
    </source>
</evidence>
<dbReference type="SMART" id="SM00360">
    <property type="entry name" value="RRM"/>
    <property type="match status" value="2"/>
</dbReference>
<dbReference type="InterPro" id="IPR003903">
    <property type="entry name" value="UIM_dom"/>
</dbReference>